<dbReference type="InterPro" id="IPR001279">
    <property type="entry name" value="Metallo-B-lactamas"/>
</dbReference>
<organism evidence="7 8">
    <name type="scientific">Paenibacillus antri</name>
    <dbReference type="NCBI Taxonomy" id="2582848"/>
    <lineage>
        <taxon>Bacteria</taxon>
        <taxon>Bacillati</taxon>
        <taxon>Bacillota</taxon>
        <taxon>Bacilli</taxon>
        <taxon>Bacillales</taxon>
        <taxon>Paenibacillaceae</taxon>
        <taxon>Paenibacillus</taxon>
    </lineage>
</organism>
<evidence type="ECO:0000313" key="7">
    <source>
        <dbReference type="EMBL" id="TLS50220.1"/>
    </source>
</evidence>
<keyword evidence="8" id="KW-1185">Reference proteome</keyword>
<dbReference type="Pfam" id="PF13483">
    <property type="entry name" value="Lactamase_B_3"/>
    <property type="match status" value="1"/>
</dbReference>
<dbReference type="Gene3D" id="3.60.15.10">
    <property type="entry name" value="Ribonuclease Z/Hydroxyacylglutathione hydrolase-like"/>
    <property type="match status" value="1"/>
</dbReference>
<dbReference type="HAMAP" id="MF_00457">
    <property type="entry name" value="UPF0173"/>
    <property type="match status" value="1"/>
</dbReference>
<feature type="domain" description="Metallo-beta-lactamase" evidence="6">
    <location>
        <begin position="7"/>
        <end position="191"/>
    </location>
</feature>
<evidence type="ECO:0000256" key="2">
    <source>
        <dbReference type="ARBA" id="ARBA00034221"/>
    </source>
</evidence>
<protein>
    <recommendedName>
        <fullName evidence="5">UPF0173 metal-dependent hydrolase FE782_21380</fullName>
    </recommendedName>
</protein>
<dbReference type="RefSeq" id="WP_138196374.1">
    <property type="nucleotide sequence ID" value="NZ_VCIW01000016.1"/>
</dbReference>
<name>A0A5R9G815_9BACL</name>
<comment type="function">
    <text evidence="3">Counteracts the endogenous Pycsar antiviral defense system. Phosphodiesterase that enables metal-dependent hydrolysis of host cyclic nucleotide Pycsar defense signals such as cCMP and cUMP.</text>
</comment>
<accession>A0A5R9G815</accession>
<dbReference type="InterPro" id="IPR022877">
    <property type="entry name" value="UPF0173"/>
</dbReference>
<comment type="caution">
    <text evidence="7">The sequence shown here is derived from an EMBL/GenBank/DDBJ whole genome shotgun (WGS) entry which is preliminary data.</text>
</comment>
<evidence type="ECO:0000313" key="8">
    <source>
        <dbReference type="Proteomes" id="UP000309676"/>
    </source>
</evidence>
<dbReference type="SUPFAM" id="SSF56281">
    <property type="entry name" value="Metallo-hydrolase/oxidoreductase"/>
    <property type="match status" value="1"/>
</dbReference>
<dbReference type="SMART" id="SM00849">
    <property type="entry name" value="Lactamase_B"/>
    <property type="match status" value="1"/>
</dbReference>
<sequence length="227" mass="24374">MRITFLGHACFLVEADGKRVAIDPFLTGNPTAPIKPEELNVDGIVLTHGHGDHTSDAVAVAKANGCPIVAVVELASLLARKGAETVGMNTGGTYEWNGIRVKMTQAFHSSSYEDEDGLHYAGQPVGVLLTMGGKTLYHTGDTALFSDLKLIGERHRIDVTALPIGGHFTMDPVDALDAATWIGAKHVIPMHYDTFPPIRQDGAAFVRRLEERGLIGHAMKPGETLEV</sequence>
<dbReference type="GO" id="GO:0016787">
    <property type="term" value="F:hydrolase activity"/>
    <property type="evidence" value="ECO:0007669"/>
    <property type="project" value="UniProtKB-UniRule"/>
</dbReference>
<comment type="similarity">
    <text evidence="5">Belongs to the UPF0173 family.</text>
</comment>
<dbReference type="NCBIfam" id="NF001911">
    <property type="entry name" value="PRK00685.1"/>
    <property type="match status" value="1"/>
</dbReference>
<evidence type="ECO:0000256" key="3">
    <source>
        <dbReference type="ARBA" id="ARBA00034301"/>
    </source>
</evidence>
<reference evidence="7 8" key="1">
    <citation type="submission" date="2019-05" db="EMBL/GenBank/DDBJ databases">
        <authorList>
            <person name="Narsing Rao M.P."/>
            <person name="Li W.J."/>
        </authorList>
    </citation>
    <scope>NUCLEOTIDE SEQUENCE [LARGE SCALE GENOMIC DNA]</scope>
    <source>
        <strain evidence="7 8">SYSU_K30003</strain>
    </source>
</reference>
<evidence type="ECO:0000256" key="4">
    <source>
        <dbReference type="ARBA" id="ARBA00048505"/>
    </source>
</evidence>
<comment type="catalytic activity">
    <reaction evidence="2">
        <text>3',5'-cyclic CMP + H2O = CMP + H(+)</text>
        <dbReference type="Rhea" id="RHEA:72675"/>
        <dbReference type="ChEBI" id="CHEBI:15377"/>
        <dbReference type="ChEBI" id="CHEBI:15378"/>
        <dbReference type="ChEBI" id="CHEBI:58003"/>
        <dbReference type="ChEBI" id="CHEBI:60377"/>
    </reaction>
    <physiologicalReaction direction="left-to-right" evidence="2">
        <dbReference type="Rhea" id="RHEA:72676"/>
    </physiologicalReaction>
</comment>
<dbReference type="OrthoDB" id="9789133at2"/>
<dbReference type="InterPro" id="IPR036866">
    <property type="entry name" value="RibonucZ/Hydroxyglut_hydro"/>
</dbReference>
<dbReference type="EMBL" id="VCIW01000016">
    <property type="protein sequence ID" value="TLS50220.1"/>
    <property type="molecule type" value="Genomic_DNA"/>
</dbReference>
<proteinExistence type="inferred from homology"/>
<dbReference type="PANTHER" id="PTHR43546:SF3">
    <property type="entry name" value="UPF0173 METAL-DEPENDENT HYDROLASE MJ1163"/>
    <property type="match status" value="1"/>
</dbReference>
<evidence type="ECO:0000259" key="6">
    <source>
        <dbReference type="SMART" id="SM00849"/>
    </source>
</evidence>
<gene>
    <name evidence="7" type="ORF">FE782_21380</name>
</gene>
<dbReference type="AlphaFoldDB" id="A0A5R9G815"/>
<dbReference type="Proteomes" id="UP000309676">
    <property type="component" value="Unassembled WGS sequence"/>
</dbReference>
<evidence type="ECO:0000256" key="5">
    <source>
        <dbReference type="HAMAP-Rule" id="MF_00457"/>
    </source>
</evidence>
<comment type="catalytic activity">
    <reaction evidence="4">
        <text>3',5'-cyclic UMP + H2O = UMP + H(+)</text>
        <dbReference type="Rhea" id="RHEA:70575"/>
        <dbReference type="ChEBI" id="CHEBI:15377"/>
        <dbReference type="ChEBI" id="CHEBI:15378"/>
        <dbReference type="ChEBI" id="CHEBI:57865"/>
        <dbReference type="ChEBI" id="CHEBI:184387"/>
    </reaction>
    <physiologicalReaction direction="left-to-right" evidence="4">
        <dbReference type="Rhea" id="RHEA:70576"/>
    </physiologicalReaction>
</comment>
<dbReference type="InterPro" id="IPR050114">
    <property type="entry name" value="UPF0173_UPF0282_UlaG_hydrolase"/>
</dbReference>
<evidence type="ECO:0000256" key="1">
    <source>
        <dbReference type="ARBA" id="ARBA00022801"/>
    </source>
</evidence>
<dbReference type="PANTHER" id="PTHR43546">
    <property type="entry name" value="UPF0173 METAL-DEPENDENT HYDROLASE MJ1163-RELATED"/>
    <property type="match status" value="1"/>
</dbReference>
<keyword evidence="1 5" id="KW-0378">Hydrolase</keyword>